<organism evidence="21">
    <name type="scientific">Tetranychus cinnabarinus</name>
    <name type="common">Carmine spider mite</name>
    <name type="synonym">Acarus cinnabarinus</name>
    <dbReference type="NCBI Taxonomy" id="93129"/>
    <lineage>
        <taxon>Eukaryota</taxon>
        <taxon>Metazoa</taxon>
        <taxon>Ecdysozoa</taxon>
        <taxon>Arthropoda</taxon>
        <taxon>Chelicerata</taxon>
        <taxon>Arachnida</taxon>
        <taxon>Acari</taxon>
        <taxon>Acariformes</taxon>
        <taxon>Trombidiformes</taxon>
        <taxon>Prostigmata</taxon>
        <taxon>Eleutherengona</taxon>
        <taxon>Raphignathae</taxon>
        <taxon>Tetranychoidea</taxon>
        <taxon>Tetranychidae</taxon>
        <taxon>Tetranychus</taxon>
    </lineage>
</organism>
<dbReference type="EMBL" id="KT284901">
    <property type="protein sequence ID" value="ALS46614.1"/>
    <property type="molecule type" value="mRNA"/>
</dbReference>
<accession>A0A0U2XTE4</accession>
<reference evidence="21" key="1">
    <citation type="submission" date="2015-07" db="EMBL/GenBank/DDBJ databases">
        <title>The interaction mechanism between abamectins and chloride channels activated by GABA and glutamate in Tetranychus cinnabarinus.</title>
        <authorList>
            <person name="Xu Z."/>
        </authorList>
    </citation>
    <scope>NUCLEOTIDE SEQUENCE</scope>
</reference>
<evidence type="ECO:0000256" key="10">
    <source>
        <dbReference type="ARBA" id="ARBA00023170"/>
    </source>
</evidence>
<evidence type="ECO:0000256" key="5">
    <source>
        <dbReference type="ARBA" id="ARBA00022989"/>
    </source>
</evidence>
<dbReference type="NCBIfam" id="TIGR00860">
    <property type="entry name" value="LIC"/>
    <property type="match status" value="1"/>
</dbReference>
<keyword evidence="15 18" id="KW-0407">Ion channel</keyword>
<keyword evidence="9" id="KW-1015">Disulfide bond</keyword>
<proteinExistence type="evidence at transcript level"/>
<keyword evidence="13" id="KW-0628">Postsynaptic cell membrane</keyword>
<evidence type="ECO:0000256" key="8">
    <source>
        <dbReference type="ARBA" id="ARBA00023136"/>
    </source>
</evidence>
<dbReference type="GO" id="GO:0034707">
    <property type="term" value="C:chloride channel complex"/>
    <property type="evidence" value="ECO:0007669"/>
    <property type="project" value="UniProtKB-KW"/>
</dbReference>
<evidence type="ECO:0000259" key="19">
    <source>
        <dbReference type="Pfam" id="PF02931"/>
    </source>
</evidence>
<dbReference type="PRINTS" id="PR00253">
    <property type="entry name" value="GABAARECEPTR"/>
</dbReference>
<dbReference type="InterPro" id="IPR006029">
    <property type="entry name" value="Neurotrans-gated_channel_TM"/>
</dbReference>
<evidence type="ECO:0000259" key="20">
    <source>
        <dbReference type="Pfam" id="PF02932"/>
    </source>
</evidence>
<keyword evidence="7 18" id="KW-0406">Ion transport</keyword>
<evidence type="ECO:0000256" key="3">
    <source>
        <dbReference type="ARBA" id="ARBA00022692"/>
    </source>
</evidence>
<evidence type="ECO:0000256" key="1">
    <source>
        <dbReference type="ARBA" id="ARBA00022448"/>
    </source>
</evidence>
<keyword evidence="5 18" id="KW-1133">Transmembrane helix</keyword>
<dbReference type="SUPFAM" id="SSF90112">
    <property type="entry name" value="Neurotransmitter-gated ion-channel transmembrane pore"/>
    <property type="match status" value="1"/>
</dbReference>
<evidence type="ECO:0000256" key="2">
    <source>
        <dbReference type="ARBA" id="ARBA00022475"/>
    </source>
</evidence>
<evidence type="ECO:0000256" key="11">
    <source>
        <dbReference type="ARBA" id="ARBA00023173"/>
    </source>
</evidence>
<keyword evidence="6" id="KW-0770">Synapse</keyword>
<keyword evidence="11" id="KW-0869">Chloride channel</keyword>
<dbReference type="GO" id="GO:0045211">
    <property type="term" value="C:postsynaptic membrane"/>
    <property type="evidence" value="ECO:0007669"/>
    <property type="project" value="UniProtKB-SubCell"/>
</dbReference>
<dbReference type="AlphaFoldDB" id="A0A0U2XTE4"/>
<dbReference type="CDD" id="cd18993">
    <property type="entry name" value="LGIC_ECD_GluCl"/>
    <property type="match status" value="1"/>
</dbReference>
<dbReference type="PANTHER" id="PTHR18945">
    <property type="entry name" value="NEUROTRANSMITTER GATED ION CHANNEL"/>
    <property type="match status" value="1"/>
</dbReference>
<dbReference type="Pfam" id="PF02932">
    <property type="entry name" value="Neur_chan_memb"/>
    <property type="match status" value="1"/>
</dbReference>
<keyword evidence="8 18" id="KW-0472">Membrane</keyword>
<evidence type="ECO:0000256" key="9">
    <source>
        <dbReference type="ARBA" id="ARBA00023157"/>
    </source>
</evidence>
<dbReference type="PRINTS" id="PR00252">
    <property type="entry name" value="NRIONCHANNEL"/>
</dbReference>
<evidence type="ECO:0000256" key="7">
    <source>
        <dbReference type="ARBA" id="ARBA00023065"/>
    </source>
</evidence>
<feature type="domain" description="Neurotransmitter-gated ion-channel transmembrane" evidence="20">
    <location>
        <begin position="230"/>
        <end position="447"/>
    </location>
</feature>
<dbReference type="InterPro" id="IPR018000">
    <property type="entry name" value="Neurotransmitter_ion_chnl_CS"/>
</dbReference>
<keyword evidence="10" id="KW-0675">Receptor</keyword>
<feature type="transmembrane region" description="Helical" evidence="18">
    <location>
        <begin position="433"/>
        <end position="453"/>
    </location>
</feature>
<dbReference type="GO" id="GO:0008068">
    <property type="term" value="F:extracellularly glutamate-gated chloride channel activity"/>
    <property type="evidence" value="ECO:0007669"/>
    <property type="project" value="UniProtKB-ARBA"/>
</dbReference>
<dbReference type="FunFam" id="2.70.170.10:FF:000022">
    <property type="entry name" value="glutamate-gated chloride channel isoform X1"/>
    <property type="match status" value="1"/>
</dbReference>
<dbReference type="PROSITE" id="PS00236">
    <property type="entry name" value="NEUROTR_ION_CHANNEL"/>
    <property type="match status" value="1"/>
</dbReference>
<evidence type="ECO:0000256" key="4">
    <source>
        <dbReference type="ARBA" id="ARBA00022729"/>
    </source>
</evidence>
<evidence type="ECO:0000256" key="16">
    <source>
        <dbReference type="ARBA" id="ARBA00034104"/>
    </source>
</evidence>
<feature type="transmembrane region" description="Helical" evidence="18">
    <location>
        <begin position="288"/>
        <end position="310"/>
    </location>
</feature>
<dbReference type="InterPro" id="IPR044721">
    <property type="entry name" value="GluCl_TM"/>
</dbReference>
<keyword evidence="14" id="KW-1071">Ligand-gated ion channel</keyword>
<evidence type="ECO:0000256" key="14">
    <source>
        <dbReference type="ARBA" id="ARBA00023286"/>
    </source>
</evidence>
<keyword evidence="3 18" id="KW-0812">Transmembrane</keyword>
<evidence type="ECO:0000256" key="17">
    <source>
        <dbReference type="ARBA" id="ARBA00061654"/>
    </source>
</evidence>
<evidence type="ECO:0000313" key="21">
    <source>
        <dbReference type="EMBL" id="ALS46614.1"/>
    </source>
</evidence>
<evidence type="ECO:0000256" key="13">
    <source>
        <dbReference type="ARBA" id="ARBA00023257"/>
    </source>
</evidence>
<keyword evidence="4" id="KW-0732">Signal</keyword>
<dbReference type="InterPro" id="IPR036734">
    <property type="entry name" value="Neur_chan_lig-bd_sf"/>
</dbReference>
<dbReference type="GO" id="GO:0004888">
    <property type="term" value="F:transmembrane signaling receptor activity"/>
    <property type="evidence" value="ECO:0007669"/>
    <property type="project" value="InterPro"/>
</dbReference>
<evidence type="ECO:0000256" key="6">
    <source>
        <dbReference type="ARBA" id="ARBA00023018"/>
    </source>
</evidence>
<dbReference type="InterPro" id="IPR006201">
    <property type="entry name" value="Neur_channel"/>
</dbReference>
<feature type="domain" description="Neurotransmitter-gated ion-channel ligand-binding" evidence="19">
    <location>
        <begin position="11"/>
        <end position="222"/>
    </location>
</feature>
<dbReference type="Pfam" id="PF02931">
    <property type="entry name" value="Neur_chan_LBD"/>
    <property type="match status" value="1"/>
</dbReference>
<dbReference type="Gene3D" id="2.70.170.10">
    <property type="entry name" value="Neurotransmitter-gated ion-channel ligand-binding domain"/>
    <property type="match status" value="1"/>
</dbReference>
<name>A0A0U2XTE4_TETCI</name>
<sequence length="461" mass="52865">MCYKSLRTIERRILDQTIGNGNYDSRIRPRGNTTSDKDGPCYVNVNILIRSISEISDLDMEYSAQITFREQWRDDRLAYNDMVGQIRYLTLTDPNRIWKPDLFFRNEKEGHFHDIIMPNVLLRIYPNGEVLYSIRISLVLACPMDLKYYPLDPQTCTISMASYGYTTEDLIFQWKEGDPVQVTKNLHLPRFTLQRFQTQYCTSSTNTGSYSCIKVNLIFKREFSYYLIHIYIPCMMLVIVSWVSFWLDPNAIPARVSLGVTTLLTMATQISGINASLPPVSYIKAVDVWTECCLTFVFGASLEFALVNYVSRCDSQSSITTANTAIPANSIPIPTTTSSSTSSGALSFTKMPKNSLLNPPKMPISIRDPLGYCEANMLFGMKPTKRKVCPGRRGNFNQSDETEDEASDDLTVWLKWLRKFPTRSKRIDVLSRILFPTMFALFNLVYWITYLFIDELQTSEN</sequence>
<dbReference type="Gene3D" id="1.20.58.390">
    <property type="entry name" value="Neurotransmitter-gated ion-channel transmembrane domain"/>
    <property type="match status" value="1"/>
</dbReference>
<feature type="transmembrane region" description="Helical" evidence="18">
    <location>
        <begin position="223"/>
        <end position="247"/>
    </location>
</feature>
<evidence type="ECO:0000256" key="15">
    <source>
        <dbReference type="ARBA" id="ARBA00023303"/>
    </source>
</evidence>
<dbReference type="InterPro" id="IPR038050">
    <property type="entry name" value="Neuro_actylchol_rec"/>
</dbReference>
<evidence type="ECO:0000256" key="12">
    <source>
        <dbReference type="ARBA" id="ARBA00023214"/>
    </source>
</evidence>
<comment type="caution">
    <text evidence="18">Lacks conserved residue(s) required for the propagation of feature annotation.</text>
</comment>
<dbReference type="InterPro" id="IPR036719">
    <property type="entry name" value="Neuro-gated_channel_TM_sf"/>
</dbReference>
<keyword evidence="2" id="KW-1003">Cell membrane</keyword>
<dbReference type="SUPFAM" id="SSF63712">
    <property type="entry name" value="Nicotinic receptor ligand binding domain-like"/>
    <property type="match status" value="1"/>
</dbReference>
<dbReference type="InterPro" id="IPR006202">
    <property type="entry name" value="Neur_chan_lig-bd"/>
</dbReference>
<evidence type="ECO:0000256" key="18">
    <source>
        <dbReference type="RuleBase" id="RU000687"/>
    </source>
</evidence>
<keyword evidence="1 18" id="KW-0813">Transport</keyword>
<protein>
    <submittedName>
        <fullName evidence="21">Glutamate gated chloride channel GluCl5</fullName>
    </submittedName>
</protein>
<keyword evidence="12" id="KW-0868">Chloride</keyword>
<comment type="subcellular location">
    <subcellularLocation>
        <location evidence="16">Postsynaptic cell membrane</location>
        <topology evidence="16">Multi-pass membrane protein</topology>
    </subcellularLocation>
</comment>
<dbReference type="InterPro" id="IPR006028">
    <property type="entry name" value="GABAA/Glycine_rcpt"/>
</dbReference>
<comment type="similarity">
    <text evidence="17">Belongs to the ligand-gated ion channel (TC 1.A.9) family. Glutamate-gated chloride channel (TC 1.A.9.4) subfamily.</text>
</comment>
<dbReference type="CDD" id="cd19062">
    <property type="entry name" value="LGIC_TM_GluCl"/>
    <property type="match status" value="1"/>
</dbReference>